<feature type="domain" description="Isochorismatase-like" evidence="3">
    <location>
        <begin position="6"/>
        <end position="172"/>
    </location>
</feature>
<sequence>MSQKKSALVIIDMINTFDFQGGEDLYENTLNIVDNIREMKRKAKESGIPVIYVNDNYGLWQDNMNDIIEHCKKKKGETVIERLHPDTDDYFIIKPKHSCFFGTQLDILLHQLDVKHLILTGIAGDICVLYTANDAYMREYAISIPKDCMASETDEDNESAIRIIKKTIGADMTLSDQMTL</sequence>
<evidence type="ECO:0000256" key="1">
    <source>
        <dbReference type="ARBA" id="ARBA00006336"/>
    </source>
</evidence>
<dbReference type="RefSeq" id="WP_113969567.1">
    <property type="nucleotide sequence ID" value="NZ_QNRJ01000006.1"/>
</dbReference>
<evidence type="ECO:0000256" key="2">
    <source>
        <dbReference type="ARBA" id="ARBA00022801"/>
    </source>
</evidence>
<dbReference type="PANTHER" id="PTHR43540">
    <property type="entry name" value="PEROXYUREIDOACRYLATE/UREIDOACRYLATE AMIDOHYDROLASE-RELATED"/>
    <property type="match status" value="1"/>
</dbReference>
<evidence type="ECO:0000313" key="4">
    <source>
        <dbReference type="EMBL" id="RBP04363.1"/>
    </source>
</evidence>
<comment type="similarity">
    <text evidence="1">Belongs to the isochorismatase family.</text>
</comment>
<accession>A0A366EPM5</accession>
<protein>
    <submittedName>
        <fullName evidence="4">Nicotinamidase-related amidase</fullName>
    </submittedName>
</protein>
<dbReference type="EMBL" id="QNRJ01000006">
    <property type="protein sequence ID" value="RBP04363.1"/>
    <property type="molecule type" value="Genomic_DNA"/>
</dbReference>
<dbReference type="Proteomes" id="UP000252118">
    <property type="component" value="Unassembled WGS sequence"/>
</dbReference>
<proteinExistence type="inferred from homology"/>
<evidence type="ECO:0000259" key="3">
    <source>
        <dbReference type="Pfam" id="PF00857"/>
    </source>
</evidence>
<gene>
    <name evidence="4" type="ORF">DET59_106154</name>
</gene>
<dbReference type="CDD" id="cd00431">
    <property type="entry name" value="cysteine_hydrolases"/>
    <property type="match status" value="1"/>
</dbReference>
<dbReference type="Gene3D" id="3.40.50.850">
    <property type="entry name" value="Isochorismatase-like"/>
    <property type="match status" value="1"/>
</dbReference>
<evidence type="ECO:0000313" key="5">
    <source>
        <dbReference type="Proteomes" id="UP000252118"/>
    </source>
</evidence>
<reference evidence="4 5" key="1">
    <citation type="submission" date="2018-06" db="EMBL/GenBank/DDBJ databases">
        <title>Freshwater and sediment microbial communities from various areas in North America, analyzing microbe dynamics in response to fracking.</title>
        <authorList>
            <person name="Lamendella R."/>
        </authorList>
    </citation>
    <scope>NUCLEOTIDE SEQUENCE [LARGE SCALE GENOMIC DNA]</scope>
    <source>
        <strain evidence="4 5">97B</strain>
    </source>
</reference>
<keyword evidence="2" id="KW-0378">Hydrolase</keyword>
<dbReference type="InterPro" id="IPR036380">
    <property type="entry name" value="Isochorismatase-like_sf"/>
</dbReference>
<dbReference type="InterPro" id="IPR050272">
    <property type="entry name" value="Isochorismatase-like_hydrls"/>
</dbReference>
<name>A0A366EPM5_9BACI</name>
<dbReference type="OrthoDB" id="4305745at2"/>
<dbReference type="AlphaFoldDB" id="A0A366EPM5"/>
<dbReference type="PANTHER" id="PTHR43540:SF6">
    <property type="entry name" value="ISOCHORISMATASE-LIKE DOMAIN-CONTAINING PROTEIN"/>
    <property type="match status" value="1"/>
</dbReference>
<comment type="caution">
    <text evidence="4">The sequence shown here is derived from an EMBL/GenBank/DDBJ whole genome shotgun (WGS) entry which is preliminary data.</text>
</comment>
<organism evidence="4 5">
    <name type="scientific">Rossellomorea aquimaris</name>
    <dbReference type="NCBI Taxonomy" id="189382"/>
    <lineage>
        <taxon>Bacteria</taxon>
        <taxon>Bacillati</taxon>
        <taxon>Bacillota</taxon>
        <taxon>Bacilli</taxon>
        <taxon>Bacillales</taxon>
        <taxon>Bacillaceae</taxon>
        <taxon>Rossellomorea</taxon>
    </lineage>
</organism>
<dbReference type="Pfam" id="PF00857">
    <property type="entry name" value="Isochorismatase"/>
    <property type="match status" value="1"/>
</dbReference>
<dbReference type="SUPFAM" id="SSF52499">
    <property type="entry name" value="Isochorismatase-like hydrolases"/>
    <property type="match status" value="1"/>
</dbReference>
<dbReference type="GO" id="GO:0016787">
    <property type="term" value="F:hydrolase activity"/>
    <property type="evidence" value="ECO:0007669"/>
    <property type="project" value="UniProtKB-KW"/>
</dbReference>
<dbReference type="InterPro" id="IPR000868">
    <property type="entry name" value="Isochorismatase-like_dom"/>
</dbReference>